<dbReference type="EMBL" id="CAIIXF020000007">
    <property type="protein sequence ID" value="CAH1789623.1"/>
    <property type="molecule type" value="Genomic_DNA"/>
</dbReference>
<dbReference type="Pfam" id="PF02014">
    <property type="entry name" value="Reeler"/>
    <property type="match status" value="1"/>
</dbReference>
<dbReference type="Gene3D" id="2.60.40.4060">
    <property type="entry name" value="Reeler domain"/>
    <property type="match status" value="1"/>
</dbReference>
<evidence type="ECO:0000256" key="1">
    <source>
        <dbReference type="ARBA" id="ARBA00001970"/>
    </source>
</evidence>
<reference evidence="4" key="1">
    <citation type="submission" date="2022-03" db="EMBL/GenBank/DDBJ databases">
        <authorList>
            <person name="Martin C."/>
        </authorList>
    </citation>
    <scope>NUCLEOTIDE SEQUENCE</scope>
</reference>
<dbReference type="InterPro" id="IPR042307">
    <property type="entry name" value="Reeler_sf"/>
</dbReference>
<dbReference type="AlphaFoldDB" id="A0A8J1XS09"/>
<dbReference type="SMART" id="SM00664">
    <property type="entry name" value="DoH"/>
    <property type="match status" value="1"/>
</dbReference>
<organism evidence="4 5">
    <name type="scientific">Owenia fusiformis</name>
    <name type="common">Polychaete worm</name>
    <dbReference type="NCBI Taxonomy" id="6347"/>
    <lineage>
        <taxon>Eukaryota</taxon>
        <taxon>Metazoa</taxon>
        <taxon>Spiralia</taxon>
        <taxon>Lophotrochozoa</taxon>
        <taxon>Annelida</taxon>
        <taxon>Polychaeta</taxon>
        <taxon>Sedentaria</taxon>
        <taxon>Canalipalpata</taxon>
        <taxon>Sabellida</taxon>
        <taxon>Oweniida</taxon>
        <taxon>Oweniidae</taxon>
        <taxon>Owenia</taxon>
    </lineage>
</organism>
<gene>
    <name evidence="4" type="ORF">OFUS_LOCUS14949</name>
</gene>
<protein>
    <submittedName>
        <fullName evidence="4">Uncharacterized protein</fullName>
    </submittedName>
</protein>
<dbReference type="InterPro" id="IPR005018">
    <property type="entry name" value="DOMON_domain"/>
</dbReference>
<dbReference type="Pfam" id="PF03351">
    <property type="entry name" value="DOMON"/>
    <property type="match status" value="1"/>
</dbReference>
<dbReference type="OrthoDB" id="6418377at2759"/>
<keyword evidence="5" id="KW-1185">Reference proteome</keyword>
<dbReference type="Proteomes" id="UP000749559">
    <property type="component" value="Unassembled WGS sequence"/>
</dbReference>
<dbReference type="PROSITE" id="PS51019">
    <property type="entry name" value="REELIN"/>
    <property type="match status" value="1"/>
</dbReference>
<dbReference type="PROSITE" id="PS50836">
    <property type="entry name" value="DOMON"/>
    <property type="match status" value="1"/>
</dbReference>
<evidence type="ECO:0000313" key="4">
    <source>
        <dbReference type="EMBL" id="CAH1789623.1"/>
    </source>
</evidence>
<dbReference type="GO" id="GO:0099072">
    <property type="term" value="P:regulation of postsynaptic membrane neurotransmitter receptor levels"/>
    <property type="evidence" value="ECO:0007669"/>
    <property type="project" value="TreeGrafter"/>
</dbReference>
<evidence type="ECO:0000256" key="3">
    <source>
        <dbReference type="ARBA" id="ARBA00023004"/>
    </source>
</evidence>
<sequence>MEALLYVCFGMILMVGFAMSETPYRMCDLPTTVRIEHPHAQTSKAPYRIYVKEPQYYPDSILSLSVIGSLPFKTLFLQARDPDTGDTIGRFVRQSTLNVTQIWTCSNTDDTTITTTKLDKHEVILKWEAPSAKDYTGHVQFVGVVSFNDTSYWEDVTSATIPKGFPPIDVSTCGTEKGCFRFGKTDCGHHECDYIFTHSVVNNIINIELSAKGGYAGVGFSSDKEMGGDDILSCVRSAKASDVTRHYWTIFPHQLPKLRSRAVILQPETEMTSHYVSCRFSRYLNPDDRYSLDLNNPYHHLYAWGPTTGGKVQPINTELMRQEILVLP</sequence>
<evidence type="ECO:0000256" key="2">
    <source>
        <dbReference type="ARBA" id="ARBA00004141"/>
    </source>
</evidence>
<proteinExistence type="predicted"/>
<name>A0A8J1XS09_OWEFU</name>
<keyword evidence="3" id="KW-0408">Iron</keyword>
<dbReference type="InterPro" id="IPR042789">
    <property type="entry name" value="FRRS1L"/>
</dbReference>
<dbReference type="GO" id="GO:1900449">
    <property type="term" value="P:regulation of glutamate receptor signaling pathway"/>
    <property type="evidence" value="ECO:0007669"/>
    <property type="project" value="InterPro"/>
</dbReference>
<dbReference type="PANTHER" id="PTHR46902">
    <property type="entry name" value="DOMON DOMAIN-CONTAINING PROTEIN FRRS1L"/>
    <property type="match status" value="1"/>
</dbReference>
<dbReference type="PANTHER" id="PTHR46902:SF1">
    <property type="entry name" value="DOMON DOMAIN-CONTAINING PROTEIN FRRS1L"/>
    <property type="match status" value="1"/>
</dbReference>
<dbReference type="GO" id="GO:0016020">
    <property type="term" value="C:membrane"/>
    <property type="evidence" value="ECO:0007669"/>
    <property type="project" value="UniProtKB-SubCell"/>
</dbReference>
<comment type="cofactor">
    <cofactor evidence="1">
        <name>heme b</name>
        <dbReference type="ChEBI" id="CHEBI:60344"/>
    </cofactor>
</comment>
<comment type="caution">
    <text evidence="4">The sequence shown here is derived from an EMBL/GenBank/DDBJ whole genome shotgun (WGS) entry which is preliminary data.</text>
</comment>
<evidence type="ECO:0000313" key="5">
    <source>
        <dbReference type="Proteomes" id="UP000749559"/>
    </source>
</evidence>
<comment type="subcellular location">
    <subcellularLocation>
        <location evidence="2">Membrane</location>
        <topology evidence="2">Multi-pass membrane protein</topology>
    </subcellularLocation>
</comment>
<accession>A0A8J1XS09</accession>
<dbReference type="CDD" id="cd08544">
    <property type="entry name" value="Reeler"/>
    <property type="match status" value="1"/>
</dbReference>
<dbReference type="InterPro" id="IPR002861">
    <property type="entry name" value="Reeler_dom"/>
</dbReference>